<dbReference type="STRING" id="112248.SAMN05444392_103230"/>
<dbReference type="EMBL" id="FQVL01000003">
    <property type="protein sequence ID" value="SHE80847.1"/>
    <property type="molecule type" value="Genomic_DNA"/>
</dbReference>
<accession>A0A1M4WI41</accession>
<sequence length="82" mass="9398">MNSVYCCPACKTNRSRFNLIEQVVHPIRKDPSTGKMIEHVPLSDPLQFQYQGEPYRVQCGICGLIDDERTFVAFGKQDSFQD</sequence>
<evidence type="ECO:0000313" key="2">
    <source>
        <dbReference type="Proteomes" id="UP000184476"/>
    </source>
</evidence>
<dbReference type="OrthoDB" id="2382008at2"/>
<evidence type="ECO:0000313" key="1">
    <source>
        <dbReference type="EMBL" id="SHE80847.1"/>
    </source>
</evidence>
<proteinExistence type="predicted"/>
<dbReference type="Proteomes" id="UP000184476">
    <property type="component" value="Unassembled WGS sequence"/>
</dbReference>
<organism evidence="1 2">
    <name type="scientific">Seinonella peptonophila</name>
    <dbReference type="NCBI Taxonomy" id="112248"/>
    <lineage>
        <taxon>Bacteria</taxon>
        <taxon>Bacillati</taxon>
        <taxon>Bacillota</taxon>
        <taxon>Bacilli</taxon>
        <taxon>Bacillales</taxon>
        <taxon>Thermoactinomycetaceae</taxon>
        <taxon>Seinonella</taxon>
    </lineage>
</organism>
<dbReference type="RefSeq" id="WP_073154315.1">
    <property type="nucleotide sequence ID" value="NZ_FQVL01000003.1"/>
</dbReference>
<name>A0A1M4WI41_9BACL</name>
<gene>
    <name evidence="1" type="ORF">SAMN05444392_103230</name>
</gene>
<protein>
    <submittedName>
        <fullName evidence="1">Uncharacterized protein</fullName>
    </submittedName>
</protein>
<dbReference type="AlphaFoldDB" id="A0A1M4WI41"/>
<keyword evidence="2" id="KW-1185">Reference proteome</keyword>
<reference evidence="1 2" key="1">
    <citation type="submission" date="2016-11" db="EMBL/GenBank/DDBJ databases">
        <authorList>
            <person name="Jaros S."/>
            <person name="Januszkiewicz K."/>
            <person name="Wedrychowicz H."/>
        </authorList>
    </citation>
    <scope>NUCLEOTIDE SEQUENCE [LARGE SCALE GENOMIC DNA]</scope>
    <source>
        <strain evidence="1 2">DSM 44666</strain>
    </source>
</reference>